<comment type="caution">
    <text evidence="2">The sequence shown here is derived from an EMBL/GenBank/DDBJ whole genome shotgun (WGS) entry which is preliminary data.</text>
</comment>
<dbReference type="AlphaFoldDB" id="A0A6G0PDG6"/>
<feature type="compositionally biased region" description="Polar residues" evidence="1">
    <location>
        <begin position="259"/>
        <end position="274"/>
    </location>
</feature>
<feature type="compositionally biased region" description="Low complexity" evidence="1">
    <location>
        <begin position="1"/>
        <end position="16"/>
    </location>
</feature>
<gene>
    <name evidence="2" type="ORF">PF004_g6157</name>
</gene>
<feature type="region of interest" description="Disordered" evidence="1">
    <location>
        <begin position="1"/>
        <end position="216"/>
    </location>
</feature>
<evidence type="ECO:0000256" key="1">
    <source>
        <dbReference type="SAM" id="MobiDB-lite"/>
    </source>
</evidence>
<name>A0A6G0PDG6_9STRA</name>
<evidence type="ECO:0000313" key="3">
    <source>
        <dbReference type="Proteomes" id="UP000476176"/>
    </source>
</evidence>
<feature type="compositionally biased region" description="Low complexity" evidence="1">
    <location>
        <begin position="249"/>
        <end position="258"/>
    </location>
</feature>
<dbReference type="EMBL" id="QXGC01000244">
    <property type="protein sequence ID" value="KAE9243389.1"/>
    <property type="molecule type" value="Genomic_DNA"/>
</dbReference>
<accession>A0A6G0PDG6</accession>
<feature type="compositionally biased region" description="Low complexity" evidence="1">
    <location>
        <begin position="49"/>
        <end position="60"/>
    </location>
</feature>
<feature type="compositionally biased region" description="Low complexity" evidence="1">
    <location>
        <begin position="24"/>
        <end position="42"/>
    </location>
</feature>
<evidence type="ECO:0000313" key="2">
    <source>
        <dbReference type="EMBL" id="KAE9243389.1"/>
    </source>
</evidence>
<protein>
    <submittedName>
        <fullName evidence="2">Uncharacterized protein</fullName>
    </submittedName>
</protein>
<dbReference type="Proteomes" id="UP000476176">
    <property type="component" value="Unassembled WGS sequence"/>
</dbReference>
<feature type="region of interest" description="Disordered" evidence="1">
    <location>
        <begin position="249"/>
        <end position="274"/>
    </location>
</feature>
<organism evidence="2 3">
    <name type="scientific">Phytophthora fragariae</name>
    <dbReference type="NCBI Taxonomy" id="53985"/>
    <lineage>
        <taxon>Eukaryota</taxon>
        <taxon>Sar</taxon>
        <taxon>Stramenopiles</taxon>
        <taxon>Oomycota</taxon>
        <taxon>Peronosporomycetes</taxon>
        <taxon>Peronosporales</taxon>
        <taxon>Peronosporaceae</taxon>
        <taxon>Phytophthora</taxon>
    </lineage>
</organism>
<proteinExistence type="predicted"/>
<sequence length="274" mass="28097">MSSIPTPSAPTAAPASALPPPRPVAAQDPTSSDPSASPDTPSDVPPVAPAASLAPSAQVVGGTTAGASSPPRGALSSEVIVVDDGESPPLRSPQTSPSERASARLQVKKVAGVLRAAARKPQRVGPATGTALVKARKKKLKAGTPASPALPEATTSERQPPARTQLDTSAALPSEATASPVPPCPTESPANGEDDASRPQPRLQLARPCPRQPLVVSAMKRGPEPLRLCLSWGLLRPCAPLPRLRLVPRVPPSTSRSSAAHTTPRSASQYLPRW</sequence>
<reference evidence="2 3" key="1">
    <citation type="submission" date="2018-09" db="EMBL/GenBank/DDBJ databases">
        <title>Genomic investigation of the strawberry pathogen Phytophthora fragariae indicates pathogenicity is determined by transcriptional variation in three key races.</title>
        <authorList>
            <person name="Adams T.M."/>
            <person name="Armitage A.D."/>
            <person name="Sobczyk M.K."/>
            <person name="Bates H.J."/>
            <person name="Dunwell J.M."/>
            <person name="Nellist C.F."/>
            <person name="Harrison R.J."/>
        </authorList>
    </citation>
    <scope>NUCLEOTIDE SEQUENCE [LARGE SCALE GENOMIC DNA]</scope>
    <source>
        <strain evidence="2 3">BC-23</strain>
    </source>
</reference>